<dbReference type="InterPro" id="IPR029069">
    <property type="entry name" value="HotDog_dom_sf"/>
</dbReference>
<dbReference type="EMBL" id="LAZR01001951">
    <property type="protein sequence ID" value="KKN36671.1"/>
    <property type="molecule type" value="Genomic_DNA"/>
</dbReference>
<comment type="caution">
    <text evidence="2">The sequence shown here is derived from an EMBL/GenBank/DDBJ whole genome shotgun (WGS) entry which is preliminary data.</text>
</comment>
<accession>A0A0F9SI98</accession>
<dbReference type="CDD" id="cd01288">
    <property type="entry name" value="FabZ"/>
    <property type="match status" value="1"/>
</dbReference>
<dbReference type="PANTHER" id="PTHR30272">
    <property type="entry name" value="3-HYDROXYACYL-[ACYL-CARRIER-PROTEIN] DEHYDRATASE"/>
    <property type="match status" value="1"/>
</dbReference>
<name>A0A0F9SI98_9ZZZZ</name>
<sequence>MENEIEKLIPHRFPFLFVDKIISADENEIIGIKSFDKSNDRMLTGSFPGFDFIPGMIIIESMAQCGGAGVKKAGLAEGFFGLVKMESVQFLKGATYNEEIKYIIKNIRVSNRIIKQTGIAYVQNEPIAEATWVCARIDKP</sequence>
<dbReference type="SUPFAM" id="SSF54637">
    <property type="entry name" value="Thioesterase/thiol ester dehydrase-isomerase"/>
    <property type="match status" value="1"/>
</dbReference>
<dbReference type="PANTHER" id="PTHR30272:SF1">
    <property type="entry name" value="3-HYDROXYACYL-[ACYL-CARRIER-PROTEIN] DEHYDRATASE"/>
    <property type="match status" value="1"/>
</dbReference>
<dbReference type="AlphaFoldDB" id="A0A0F9SI98"/>
<proteinExistence type="predicted"/>
<gene>
    <name evidence="2" type="ORF">LCGC14_0771380</name>
</gene>
<dbReference type="Gene3D" id="3.10.129.10">
    <property type="entry name" value="Hotdog Thioesterase"/>
    <property type="match status" value="1"/>
</dbReference>
<reference evidence="2" key="1">
    <citation type="journal article" date="2015" name="Nature">
        <title>Complex archaea that bridge the gap between prokaryotes and eukaryotes.</title>
        <authorList>
            <person name="Spang A."/>
            <person name="Saw J.H."/>
            <person name="Jorgensen S.L."/>
            <person name="Zaremba-Niedzwiedzka K."/>
            <person name="Martijn J."/>
            <person name="Lind A.E."/>
            <person name="van Eijk R."/>
            <person name="Schleper C."/>
            <person name="Guy L."/>
            <person name="Ettema T.J."/>
        </authorList>
    </citation>
    <scope>NUCLEOTIDE SEQUENCE</scope>
</reference>
<dbReference type="Pfam" id="PF07977">
    <property type="entry name" value="FabA"/>
    <property type="match status" value="1"/>
</dbReference>
<protein>
    <recommendedName>
        <fullName evidence="3">Beta-hydroxyacyl-ACP dehydratase</fullName>
    </recommendedName>
</protein>
<organism evidence="2">
    <name type="scientific">marine sediment metagenome</name>
    <dbReference type="NCBI Taxonomy" id="412755"/>
    <lineage>
        <taxon>unclassified sequences</taxon>
        <taxon>metagenomes</taxon>
        <taxon>ecological metagenomes</taxon>
    </lineage>
</organism>
<evidence type="ECO:0000256" key="1">
    <source>
        <dbReference type="ARBA" id="ARBA00023239"/>
    </source>
</evidence>
<evidence type="ECO:0008006" key="3">
    <source>
        <dbReference type="Google" id="ProtNLM"/>
    </source>
</evidence>
<keyword evidence="1" id="KW-0456">Lyase</keyword>
<dbReference type="GO" id="GO:0016829">
    <property type="term" value="F:lyase activity"/>
    <property type="evidence" value="ECO:0007669"/>
    <property type="project" value="UniProtKB-KW"/>
</dbReference>
<dbReference type="InterPro" id="IPR013114">
    <property type="entry name" value="FabA_FabZ"/>
</dbReference>
<evidence type="ECO:0000313" key="2">
    <source>
        <dbReference type="EMBL" id="KKN36671.1"/>
    </source>
</evidence>